<sequence>MRELALHVRVMSPPRPVLEARGAYERGIAVVAASVARGTQWIAERIADAEPFVRGHALRVADSLQVPDTVYESALGDACEAVCRDLLRGIVVGRRTALADRLADGLRRDWGDAEAARLLPGCAPETVARLLPGLFHAVTGWKTLANRHPRTVLDAAEQALATLPEALRAPWWSRYAPAVAATVTAEPLRARALLERLGPETMPPRLRKHLGDFAVAAPGGSCVSCSLPPGTPSADTAGWVPVSCARWPASS</sequence>
<reference evidence="1" key="1">
    <citation type="submission" date="2019-04" db="EMBL/GenBank/DDBJ databases">
        <title>Draft genome sequences of Streptomyces avermitilis MC3.</title>
        <authorList>
            <person name="Komaki H."/>
            <person name="Tamura T."/>
            <person name="Hosoyama A."/>
        </authorList>
    </citation>
    <scope>NUCLEOTIDE SEQUENCE</scope>
    <source>
        <strain evidence="1">MC3</strain>
    </source>
</reference>
<accession>A0A499V774</accession>
<protein>
    <submittedName>
        <fullName evidence="1">Uncharacterized protein</fullName>
    </submittedName>
</protein>
<name>A0A499V774_STRAX</name>
<proteinExistence type="predicted"/>
<evidence type="ECO:0000313" key="1">
    <source>
        <dbReference type="EMBL" id="BBJ49392.1"/>
    </source>
</evidence>
<gene>
    <name evidence="1" type="ORF">SAVMC3_20210</name>
</gene>
<dbReference type="EMBL" id="AP019621">
    <property type="protein sequence ID" value="BBJ49392.1"/>
    <property type="molecule type" value="Genomic_DNA"/>
</dbReference>
<organism evidence="1">
    <name type="scientific">Streptomyces avermitilis</name>
    <dbReference type="NCBI Taxonomy" id="33903"/>
    <lineage>
        <taxon>Bacteria</taxon>
        <taxon>Bacillati</taxon>
        <taxon>Actinomycetota</taxon>
        <taxon>Actinomycetes</taxon>
        <taxon>Kitasatosporales</taxon>
        <taxon>Streptomycetaceae</taxon>
        <taxon>Streptomyces</taxon>
    </lineage>
</organism>
<dbReference type="AlphaFoldDB" id="A0A499V774"/>